<evidence type="ECO:0000313" key="1">
    <source>
        <dbReference type="EMBL" id="UTC24263.1"/>
    </source>
</evidence>
<dbReference type="Proteomes" id="UP001055955">
    <property type="component" value="Chromosome"/>
</dbReference>
<proteinExistence type="predicted"/>
<dbReference type="RefSeq" id="WP_258568048.1">
    <property type="nucleotide sequence ID" value="NZ_CP092900.1"/>
</dbReference>
<protein>
    <submittedName>
        <fullName evidence="1">Uncharacterized protein</fullName>
    </submittedName>
</protein>
<keyword evidence="2" id="KW-1185">Reference proteome</keyword>
<accession>A0ABY5DJV8</accession>
<name>A0ABY5DJV8_9GAMM</name>
<sequence length="175" mass="19683">MLSIFDHTRELAKNGSYHELLSHLPSCSEVFISKLLIELEQTHPSGLNQRMVLRLLGTQNPNLDLILNVTCREDILSCIQSNNDTGLSIILCSLIQSSIDINFSDCIEYADTVNAASCSQLLRYYCKPLQELDNRLWHKEQVQPITADSASDIFSSFGEPEEAPIDFIIQTPRSP</sequence>
<evidence type="ECO:0000313" key="2">
    <source>
        <dbReference type="Proteomes" id="UP001055955"/>
    </source>
</evidence>
<gene>
    <name evidence="1" type="ORF">MMH89_03370</name>
</gene>
<dbReference type="EMBL" id="CP092900">
    <property type="protein sequence ID" value="UTC24263.1"/>
    <property type="molecule type" value="Genomic_DNA"/>
</dbReference>
<reference evidence="1 2" key="1">
    <citation type="journal article" date="2022" name="Nat. Microbiol.">
        <title>The microbiome of a bacterivorous marine choanoflagellate contains a resource-demanding obligate bacterial associate.</title>
        <authorList>
            <person name="Needham D.M."/>
            <person name="Poirier C."/>
            <person name="Bachy C."/>
            <person name="George E.E."/>
            <person name="Wilken S."/>
            <person name="Yung C.C.M."/>
            <person name="Limardo A.J."/>
            <person name="Morando M."/>
            <person name="Sudek L."/>
            <person name="Malmstrom R.R."/>
            <person name="Keeling P.J."/>
            <person name="Santoro A.E."/>
            <person name="Worden A.Z."/>
        </authorList>
    </citation>
    <scope>NUCLEOTIDE SEQUENCE [LARGE SCALE GENOMIC DNA]</scope>
    <source>
        <strain evidence="1 2">Comchoano-1</strain>
    </source>
</reference>
<organism evidence="1 2">
    <name type="scientific">Candidatus Comchoanobacter bicostacola</name>
    <dbReference type="NCBI Taxonomy" id="2919598"/>
    <lineage>
        <taxon>Bacteria</taxon>
        <taxon>Pseudomonadati</taxon>
        <taxon>Pseudomonadota</taxon>
        <taxon>Gammaproteobacteria</taxon>
        <taxon>Candidatus Comchoanobacterales</taxon>
        <taxon>Candidatus Comchoanobacteraceae</taxon>
        <taxon>Candidatus Comchoanobacter</taxon>
    </lineage>
</organism>